<accession>A0ABD3N1T9</accession>
<evidence type="ECO:0000313" key="3">
    <source>
        <dbReference type="EMBL" id="KAL3768186.1"/>
    </source>
</evidence>
<sequence length="489" mass="55170">MTPLSRLLERNITKTGNVSLPASTAIIDKMDSIVDGMERFAHRSWEDAARRSGVLSIDNDDVEFGRLSPTSRYRNAPEIDLSMPVPCEVDMARMYLLEGRTTTTDGDSLTADDRCSDESPPPLVKSSSAPDDVCSLRDVITRDILVEYAKVFHDDEFDLATHPIVLRNLWPAESFHDFADVVDVKSGSGNNDDRDRFRRRGHRRLTPNAILNDPQLSNLTLPSYFSDAANKTGYAALVPDAADGAPTTLSQFLRKILSGDSPNAKIGTQVIIDEHPELRDEIMPPSLAKELFGWNTYLEDAKLWLKYRLSAGGIGTWMGKLVPPMTTFPVFIAGNRHRSAGIDETRHPRTDLHAEPIGNIASQLHGTRRWTLVPTMWSGLLRPTISRHRGYFYSNMDPLIELRQRLNRIPLVYECVTRRGDSVWIPPWMWHRVDYDDDGDGEISASEDRLSIGASIFHFYPTLYITNFPLFSFLIVPNLIREILGFNVE</sequence>
<protein>
    <recommendedName>
        <fullName evidence="2">JmjC domain-containing protein</fullName>
    </recommendedName>
</protein>
<evidence type="ECO:0000259" key="2">
    <source>
        <dbReference type="PROSITE" id="PS51184"/>
    </source>
</evidence>
<evidence type="ECO:0000313" key="4">
    <source>
        <dbReference type="Proteomes" id="UP001530315"/>
    </source>
</evidence>
<dbReference type="PANTHER" id="PTHR12461">
    <property type="entry name" value="HYPOXIA-INDUCIBLE FACTOR 1 ALPHA INHIBITOR-RELATED"/>
    <property type="match status" value="1"/>
</dbReference>
<dbReference type="Pfam" id="PF13621">
    <property type="entry name" value="Cupin_8"/>
    <property type="match status" value="1"/>
</dbReference>
<dbReference type="SUPFAM" id="SSF51197">
    <property type="entry name" value="Clavaminate synthase-like"/>
    <property type="match status" value="1"/>
</dbReference>
<dbReference type="PROSITE" id="PS51184">
    <property type="entry name" value="JMJC"/>
    <property type="match status" value="1"/>
</dbReference>
<feature type="domain" description="JmjC" evidence="2">
    <location>
        <begin position="298"/>
        <end position="477"/>
    </location>
</feature>
<keyword evidence="4" id="KW-1185">Reference proteome</keyword>
<reference evidence="3 4" key="1">
    <citation type="submission" date="2024-10" db="EMBL/GenBank/DDBJ databases">
        <title>Updated reference genomes for cyclostephanoid diatoms.</title>
        <authorList>
            <person name="Roberts W.R."/>
            <person name="Alverson A.J."/>
        </authorList>
    </citation>
    <scope>NUCLEOTIDE SEQUENCE [LARGE SCALE GENOMIC DNA]</scope>
    <source>
        <strain evidence="3 4">AJA276-08</strain>
    </source>
</reference>
<dbReference type="InterPro" id="IPR041667">
    <property type="entry name" value="Cupin_8"/>
</dbReference>
<dbReference type="Gene3D" id="2.60.120.650">
    <property type="entry name" value="Cupin"/>
    <property type="match status" value="1"/>
</dbReference>
<evidence type="ECO:0000256" key="1">
    <source>
        <dbReference type="SAM" id="MobiDB-lite"/>
    </source>
</evidence>
<dbReference type="EMBL" id="JALLAZ020001685">
    <property type="protein sequence ID" value="KAL3768186.1"/>
    <property type="molecule type" value="Genomic_DNA"/>
</dbReference>
<proteinExistence type="predicted"/>
<dbReference type="Proteomes" id="UP001530315">
    <property type="component" value="Unassembled WGS sequence"/>
</dbReference>
<organism evidence="3 4">
    <name type="scientific">Stephanodiscus triporus</name>
    <dbReference type="NCBI Taxonomy" id="2934178"/>
    <lineage>
        <taxon>Eukaryota</taxon>
        <taxon>Sar</taxon>
        <taxon>Stramenopiles</taxon>
        <taxon>Ochrophyta</taxon>
        <taxon>Bacillariophyta</taxon>
        <taxon>Coscinodiscophyceae</taxon>
        <taxon>Thalassiosirophycidae</taxon>
        <taxon>Stephanodiscales</taxon>
        <taxon>Stephanodiscaceae</taxon>
        <taxon>Stephanodiscus</taxon>
    </lineage>
</organism>
<gene>
    <name evidence="3" type="ORF">ACHAW5_007920</name>
</gene>
<dbReference type="PANTHER" id="PTHR12461:SF105">
    <property type="entry name" value="HYPOXIA-INDUCIBLE FACTOR 1-ALPHA INHIBITOR"/>
    <property type="match status" value="1"/>
</dbReference>
<name>A0ABD3N1T9_9STRA</name>
<dbReference type="InterPro" id="IPR003347">
    <property type="entry name" value="JmjC_dom"/>
</dbReference>
<dbReference type="AlphaFoldDB" id="A0ABD3N1T9"/>
<comment type="caution">
    <text evidence="3">The sequence shown here is derived from an EMBL/GenBank/DDBJ whole genome shotgun (WGS) entry which is preliminary data.</text>
</comment>
<feature type="region of interest" description="Disordered" evidence="1">
    <location>
        <begin position="103"/>
        <end position="130"/>
    </location>
</feature>